<evidence type="ECO:0000313" key="1">
    <source>
        <dbReference type="EMBL" id="MPC66834.1"/>
    </source>
</evidence>
<proteinExistence type="predicted"/>
<comment type="caution">
    <text evidence="1">The sequence shown here is derived from an EMBL/GenBank/DDBJ whole genome shotgun (WGS) entry which is preliminary data.</text>
</comment>
<dbReference type="OrthoDB" id="2526284at2759"/>
<evidence type="ECO:0000313" key="2">
    <source>
        <dbReference type="Proteomes" id="UP000324222"/>
    </source>
</evidence>
<name>A0A5B7HDV2_PORTR</name>
<dbReference type="Proteomes" id="UP000324222">
    <property type="component" value="Unassembled WGS sequence"/>
</dbReference>
<gene>
    <name evidence="1" type="ORF">E2C01_060989</name>
</gene>
<accession>A0A5B7HDV2</accession>
<dbReference type="AlphaFoldDB" id="A0A5B7HDV2"/>
<sequence length="105" mass="12245">MPLQNVFFYLYWENDTTAAYDRLTQEGISPMEGPAEPYLLTAFKTRRLAKPHKSGVRSKYIVRPERVMELGNHNVWEYIGLEKLMWEIEIVKTVAINLLTTIDPS</sequence>
<dbReference type="EMBL" id="VSRR010025366">
    <property type="protein sequence ID" value="MPC66834.1"/>
    <property type="molecule type" value="Genomic_DNA"/>
</dbReference>
<keyword evidence="2" id="KW-1185">Reference proteome</keyword>
<organism evidence="1 2">
    <name type="scientific">Portunus trituberculatus</name>
    <name type="common">Swimming crab</name>
    <name type="synonym">Neptunus trituberculatus</name>
    <dbReference type="NCBI Taxonomy" id="210409"/>
    <lineage>
        <taxon>Eukaryota</taxon>
        <taxon>Metazoa</taxon>
        <taxon>Ecdysozoa</taxon>
        <taxon>Arthropoda</taxon>
        <taxon>Crustacea</taxon>
        <taxon>Multicrustacea</taxon>
        <taxon>Malacostraca</taxon>
        <taxon>Eumalacostraca</taxon>
        <taxon>Eucarida</taxon>
        <taxon>Decapoda</taxon>
        <taxon>Pleocyemata</taxon>
        <taxon>Brachyura</taxon>
        <taxon>Eubrachyura</taxon>
        <taxon>Portunoidea</taxon>
        <taxon>Portunidae</taxon>
        <taxon>Portuninae</taxon>
        <taxon>Portunus</taxon>
    </lineage>
</organism>
<protein>
    <submittedName>
        <fullName evidence="1">Uncharacterized protein</fullName>
    </submittedName>
</protein>
<reference evidence="1 2" key="1">
    <citation type="submission" date="2019-05" db="EMBL/GenBank/DDBJ databases">
        <title>Another draft genome of Portunus trituberculatus and its Hox gene families provides insights of decapod evolution.</title>
        <authorList>
            <person name="Jeong J.-H."/>
            <person name="Song I."/>
            <person name="Kim S."/>
            <person name="Choi T."/>
            <person name="Kim D."/>
            <person name="Ryu S."/>
            <person name="Kim W."/>
        </authorList>
    </citation>
    <scope>NUCLEOTIDE SEQUENCE [LARGE SCALE GENOMIC DNA]</scope>
    <source>
        <tissue evidence="1">Muscle</tissue>
    </source>
</reference>